<evidence type="ECO:0000256" key="1">
    <source>
        <dbReference type="ARBA" id="ARBA00004429"/>
    </source>
</evidence>
<evidence type="ECO:0000256" key="2">
    <source>
        <dbReference type="ARBA" id="ARBA00022475"/>
    </source>
</evidence>
<feature type="transmembrane region" description="Helical" evidence="6">
    <location>
        <begin position="31"/>
        <end position="49"/>
    </location>
</feature>
<keyword evidence="2" id="KW-1003">Cell membrane</keyword>
<dbReference type="InterPro" id="IPR011701">
    <property type="entry name" value="MFS"/>
</dbReference>
<keyword evidence="5 6" id="KW-0472">Membrane</keyword>
<feature type="transmembrane region" description="Helical" evidence="6">
    <location>
        <begin position="368"/>
        <end position="389"/>
    </location>
</feature>
<evidence type="ECO:0000256" key="6">
    <source>
        <dbReference type="SAM" id="Phobius"/>
    </source>
</evidence>
<feature type="transmembrane region" description="Helical" evidence="6">
    <location>
        <begin position="125"/>
        <end position="142"/>
    </location>
</feature>
<organism evidence="7 8">
    <name type="scientific">Thalassotalea fonticola</name>
    <dbReference type="NCBI Taxonomy" id="3065649"/>
    <lineage>
        <taxon>Bacteria</taxon>
        <taxon>Pseudomonadati</taxon>
        <taxon>Pseudomonadota</taxon>
        <taxon>Gammaproteobacteria</taxon>
        <taxon>Alteromonadales</taxon>
        <taxon>Colwelliaceae</taxon>
        <taxon>Thalassotalea</taxon>
    </lineage>
</organism>
<accession>A0ABZ0GR83</accession>
<comment type="subcellular location">
    <subcellularLocation>
        <location evidence="1">Cell inner membrane</location>
        <topology evidence="1">Multi-pass membrane protein</topology>
    </subcellularLocation>
</comment>
<dbReference type="EMBL" id="CP136600">
    <property type="protein sequence ID" value="WOH38123.1"/>
    <property type="molecule type" value="Genomic_DNA"/>
</dbReference>
<dbReference type="Proteomes" id="UP001301442">
    <property type="component" value="Chromosome"/>
</dbReference>
<keyword evidence="8" id="KW-1185">Reference proteome</keyword>
<dbReference type="PANTHER" id="PTHR43702">
    <property type="entry name" value="L-FUCOSE-PROTON SYMPORTER"/>
    <property type="match status" value="1"/>
</dbReference>
<dbReference type="Gene3D" id="1.20.1250.20">
    <property type="entry name" value="MFS general substrate transporter like domains"/>
    <property type="match status" value="2"/>
</dbReference>
<feature type="transmembrane region" description="Helical" evidence="6">
    <location>
        <begin position="343"/>
        <end position="362"/>
    </location>
</feature>
<evidence type="ECO:0000256" key="3">
    <source>
        <dbReference type="ARBA" id="ARBA00022692"/>
    </source>
</evidence>
<proteinExistence type="predicted"/>
<name>A0ABZ0GR83_9GAMM</name>
<feature type="transmembrane region" description="Helical" evidence="6">
    <location>
        <begin position="226"/>
        <end position="243"/>
    </location>
</feature>
<dbReference type="Pfam" id="PF07690">
    <property type="entry name" value="MFS_1"/>
    <property type="match status" value="1"/>
</dbReference>
<feature type="transmembrane region" description="Helical" evidence="6">
    <location>
        <begin position="317"/>
        <end position="336"/>
    </location>
</feature>
<feature type="transmembrane region" description="Helical" evidence="6">
    <location>
        <begin position="433"/>
        <end position="452"/>
    </location>
</feature>
<evidence type="ECO:0000256" key="5">
    <source>
        <dbReference type="ARBA" id="ARBA00023136"/>
    </source>
</evidence>
<reference evidence="7 8" key="1">
    <citation type="submission" date="2023-09" db="EMBL/GenBank/DDBJ databases">
        <authorList>
            <person name="Qi X."/>
        </authorList>
    </citation>
    <scope>NUCLEOTIDE SEQUENCE [LARGE SCALE GENOMIC DNA]</scope>
    <source>
        <strain evidence="7 8">S1-1</strain>
    </source>
</reference>
<feature type="transmembrane region" description="Helical" evidence="6">
    <location>
        <begin position="163"/>
        <end position="186"/>
    </location>
</feature>
<dbReference type="SUPFAM" id="SSF103473">
    <property type="entry name" value="MFS general substrate transporter"/>
    <property type="match status" value="1"/>
</dbReference>
<dbReference type="NCBIfam" id="TIGR00885">
    <property type="entry name" value="fucP"/>
    <property type="match status" value="1"/>
</dbReference>
<feature type="transmembrane region" description="Helical" evidence="6">
    <location>
        <begin position="100"/>
        <end position="119"/>
    </location>
</feature>
<dbReference type="RefSeq" id="WP_348396896.1">
    <property type="nucleotide sequence ID" value="NZ_CP136600.1"/>
</dbReference>
<dbReference type="InterPro" id="IPR036259">
    <property type="entry name" value="MFS_trans_sf"/>
</dbReference>
<protein>
    <submittedName>
        <fullName evidence="7">L-fucose:H+ symporter permease</fullName>
    </submittedName>
</protein>
<evidence type="ECO:0000256" key="4">
    <source>
        <dbReference type="ARBA" id="ARBA00022989"/>
    </source>
</evidence>
<dbReference type="InterPro" id="IPR050375">
    <property type="entry name" value="MFS_TsgA-like"/>
</dbReference>
<evidence type="ECO:0000313" key="7">
    <source>
        <dbReference type="EMBL" id="WOH38123.1"/>
    </source>
</evidence>
<evidence type="ECO:0000313" key="8">
    <source>
        <dbReference type="Proteomes" id="UP001301442"/>
    </source>
</evidence>
<keyword evidence="4 6" id="KW-1133">Transmembrane helix</keyword>
<dbReference type="CDD" id="cd17394">
    <property type="entry name" value="MFS_FucP_like"/>
    <property type="match status" value="1"/>
</dbReference>
<dbReference type="PANTHER" id="PTHR43702:SF11">
    <property type="entry name" value="L-FUCOSE-PROTON SYMPORTER"/>
    <property type="match status" value="1"/>
</dbReference>
<feature type="transmembrane region" description="Helical" evidence="6">
    <location>
        <begin position="401"/>
        <end position="421"/>
    </location>
</feature>
<sequence length="462" mass="49700">MTKQFVSANGSDESAINTFTVNTSPELIPKAYIISFILITLCFPLWGFANDITNPLVKAFSKVLQMSATEGTWVQVAFYGGYGAMAIPAALFIKKFSYKAGLITGLGFYALGALLFLPAAGAQSFAAFLLAFFVMTCGLSFLETSANPYILSMGPAATATQRLNLAQAFNPVGSLLGMFVATQFIIQKLNPSSDAERRALLSDGSPEALEQLSAITANDLEVIRDPYLAIGVVVLLVLLIIAFKKMPVTEEKSSNLDVKGTFKRLLANQNYREGVIAQMFYVGAQIMCWTFIIHYGTEVFMKLGMSEQAAEAKSQMFNIYAMVIFCLSRFVCTFLLKYINPGKLLMVLAAGGMTFTMATIFLDGVAGMYALVGISACMSLMFPTIYGIALTGTGDDAKLGAAGLIMAIVGGTFLPMAQASIIDMNVVFDSFSATKASFVLPLLCFVVIAIYGKRAQRNLPSA</sequence>
<dbReference type="InterPro" id="IPR005275">
    <property type="entry name" value="Lfuc_symporter_FucP"/>
</dbReference>
<feature type="transmembrane region" description="Helical" evidence="6">
    <location>
        <begin position="73"/>
        <end position="93"/>
    </location>
</feature>
<keyword evidence="3 6" id="KW-0812">Transmembrane</keyword>
<feature type="transmembrane region" description="Helical" evidence="6">
    <location>
        <begin position="279"/>
        <end position="297"/>
    </location>
</feature>
<gene>
    <name evidence="7" type="primary">fucP</name>
    <name evidence="7" type="ORF">RI844_02495</name>
</gene>